<evidence type="ECO:0000313" key="4">
    <source>
        <dbReference type="EMBL" id="KAA2252123.1"/>
    </source>
</evidence>
<dbReference type="InterPro" id="IPR050490">
    <property type="entry name" value="Bact_solute-bd_prot1"/>
</dbReference>
<keyword evidence="3" id="KW-0732">Signal</keyword>
<keyword evidence="2" id="KW-0813">Transport</keyword>
<reference evidence="4 5" key="1">
    <citation type="submission" date="2019-09" db="EMBL/GenBank/DDBJ databases">
        <title>Goodfellowia gen. nov., a new genus of the Pseudonocardineae related to Actinoalloteichus, containing Goodfellowia coeruleoviolacea gen. nov., comb. nov. gen. nov., comb. nov.</title>
        <authorList>
            <person name="Labeda D."/>
        </authorList>
    </citation>
    <scope>NUCLEOTIDE SEQUENCE [LARGE SCALE GENOMIC DNA]</scope>
    <source>
        <strain evidence="4 5">AN110305</strain>
    </source>
</reference>
<comment type="similarity">
    <text evidence="1">Belongs to the bacterial solute-binding protein 1 family.</text>
</comment>
<dbReference type="PANTHER" id="PTHR43649:SF29">
    <property type="entry name" value="OSMOPROTECTIVE COMPOUNDS-BINDING PROTEIN GGTB"/>
    <property type="match status" value="1"/>
</dbReference>
<evidence type="ECO:0000256" key="3">
    <source>
        <dbReference type="SAM" id="SignalP"/>
    </source>
</evidence>
<dbReference type="Pfam" id="PF01547">
    <property type="entry name" value="SBP_bac_1"/>
    <property type="match status" value="1"/>
</dbReference>
<dbReference type="EMBL" id="VUOB01000077">
    <property type="protein sequence ID" value="KAA2252123.1"/>
    <property type="molecule type" value="Genomic_DNA"/>
</dbReference>
<organism evidence="4 5">
    <name type="scientific">Solihabitans fulvus</name>
    <dbReference type="NCBI Taxonomy" id="1892852"/>
    <lineage>
        <taxon>Bacteria</taxon>
        <taxon>Bacillati</taxon>
        <taxon>Actinomycetota</taxon>
        <taxon>Actinomycetes</taxon>
        <taxon>Pseudonocardiales</taxon>
        <taxon>Pseudonocardiaceae</taxon>
        <taxon>Solihabitans</taxon>
    </lineage>
</organism>
<name>A0A5B2WJ19_9PSEU</name>
<dbReference type="PROSITE" id="PS51318">
    <property type="entry name" value="TAT"/>
    <property type="match status" value="1"/>
</dbReference>
<dbReference type="InterPro" id="IPR006311">
    <property type="entry name" value="TAT_signal"/>
</dbReference>
<reference evidence="4 5" key="2">
    <citation type="submission" date="2019-09" db="EMBL/GenBank/DDBJ databases">
        <authorList>
            <person name="Jin C."/>
        </authorList>
    </citation>
    <scope>NUCLEOTIDE SEQUENCE [LARGE SCALE GENOMIC DNA]</scope>
    <source>
        <strain evidence="4 5">AN110305</strain>
    </source>
</reference>
<comment type="caution">
    <text evidence="4">The sequence shown here is derived from an EMBL/GenBank/DDBJ whole genome shotgun (WGS) entry which is preliminary data.</text>
</comment>
<protein>
    <submittedName>
        <fullName evidence="4">Carbohydrate ABC transporter substrate-binding protein</fullName>
    </submittedName>
</protein>
<proteinExistence type="inferred from homology"/>
<dbReference type="AlphaFoldDB" id="A0A5B2WJ19"/>
<feature type="signal peptide" evidence="3">
    <location>
        <begin position="1"/>
        <end position="38"/>
    </location>
</feature>
<dbReference type="Gene3D" id="3.40.190.10">
    <property type="entry name" value="Periplasmic binding protein-like II"/>
    <property type="match status" value="2"/>
</dbReference>
<feature type="chain" id="PRO_5038948332" evidence="3">
    <location>
        <begin position="39"/>
        <end position="437"/>
    </location>
</feature>
<dbReference type="InterPro" id="IPR006059">
    <property type="entry name" value="SBP"/>
</dbReference>
<accession>A0A5B2WJ19</accession>
<dbReference type="Proteomes" id="UP000323454">
    <property type="component" value="Unassembled WGS sequence"/>
</dbReference>
<sequence length="437" mass="47445">MTRFTPTPPTAHPLLGRRAVLKGLLTAAGIAAAAPTLAACGGGGSGGSDSKTVTFGSNYSDQVPRTAIAAVLEDFKKQSGIAATVNTKDHETFQQQITNYLQGHPDDVYSWFAGFRMRYFAGKGLSGDISDLWGQLGGNYTQAQKEASTGNDGKQYFVPFYSYPWAVFYRPSIWQQHGYTVPKTLDELVTLGGKMKTDGIVPIAVGQSNGWPQLGTFDQLNFRTNGYDFHMSLMAGKEDWAGKKVRDVFDNWKRLLPLYQENALGRTWQDAAQTVLQGKGGMMVIGSQQIGQQFAGKLDDLDFFPFPEINSAYGTDTVEAPIDGFMMAKKPANADNAKKLLTYLSTPEAQLAYLKSDPTSIAASSKVDPAGYNALQKKAMDFVGKAKHITQFLDRDTDPRFASDAMINGVNAFLNKPDDIDGLVNGLASQAKSIFTG</sequence>
<gene>
    <name evidence="4" type="ORF">F0L68_36850</name>
</gene>
<evidence type="ECO:0000256" key="1">
    <source>
        <dbReference type="ARBA" id="ARBA00008520"/>
    </source>
</evidence>
<evidence type="ECO:0000313" key="5">
    <source>
        <dbReference type="Proteomes" id="UP000323454"/>
    </source>
</evidence>
<dbReference type="SUPFAM" id="SSF53850">
    <property type="entry name" value="Periplasmic binding protein-like II"/>
    <property type="match status" value="1"/>
</dbReference>
<dbReference type="OrthoDB" id="8663148at2"/>
<keyword evidence="5" id="KW-1185">Reference proteome</keyword>
<dbReference type="PANTHER" id="PTHR43649">
    <property type="entry name" value="ARABINOSE-BINDING PROTEIN-RELATED"/>
    <property type="match status" value="1"/>
</dbReference>
<dbReference type="RefSeq" id="WP_149854539.1">
    <property type="nucleotide sequence ID" value="NZ_VUOB01000077.1"/>
</dbReference>
<evidence type="ECO:0000256" key="2">
    <source>
        <dbReference type="ARBA" id="ARBA00022448"/>
    </source>
</evidence>